<reference evidence="3 4" key="1">
    <citation type="journal article" date="2019" name="Philos. Trans. R. Soc. Lond., B, Biol. Sci.">
        <title>Ant behaviour and brain gene expression of defending hosts depend on the ecological success of the intruding social parasite.</title>
        <authorList>
            <person name="Kaur R."/>
            <person name="Stoldt M."/>
            <person name="Jongepier E."/>
            <person name="Feldmeyer B."/>
            <person name="Menzel F."/>
            <person name="Bornberg-Bauer E."/>
            <person name="Foitzik S."/>
        </authorList>
    </citation>
    <scope>NUCLEOTIDE SEQUENCE [LARGE SCALE GENOMIC DNA]</scope>
    <source>
        <tissue evidence="3">Whole body</tissue>
    </source>
</reference>
<sequence>MRLYIQSASWIFSHFLTISFVHESSNKLEADWSSAKTSGISLSPLYIRGNSLAVYSKADPSKSTTEHKMIQDELETVKIFQGLSKETENPLHSAGLYSTEIALHPNPESRRMGIVRKEVSDRVEQMAECVVNDKRVGVVAALITSLPTCMYKAFQIYRRRELKEYIIAVVREPDADVTGVVSRGIHITGMSRVVSSINSPSPELFRTCRPHGNIRRTWSSCRYYGGTTRNRRVYDRRRRRRPARPIRRYRRGAITGRVAGDSRVSTLLLIILSPFTLVALGRSAVVLLPPLSLVLRNCRATNTTRVVTAAAAAVAAALVLSSARCSYAVYYREASTGSEERAGCRTGPRRKGDREQASREKEIKGRDRLRRT</sequence>
<name>A0A4S2KBZ2_9HYME</name>
<proteinExistence type="predicted"/>
<keyword evidence="2" id="KW-0812">Transmembrane</keyword>
<comment type="caution">
    <text evidence="3">The sequence shown here is derived from an EMBL/GenBank/DDBJ whole genome shotgun (WGS) entry which is preliminary data.</text>
</comment>
<dbReference type="Proteomes" id="UP000310200">
    <property type="component" value="Unassembled WGS sequence"/>
</dbReference>
<accession>A0A4S2KBZ2</accession>
<dbReference type="AlphaFoldDB" id="A0A4S2KBZ2"/>
<evidence type="ECO:0000256" key="1">
    <source>
        <dbReference type="SAM" id="MobiDB-lite"/>
    </source>
</evidence>
<evidence type="ECO:0000313" key="4">
    <source>
        <dbReference type="Proteomes" id="UP000310200"/>
    </source>
</evidence>
<keyword evidence="4" id="KW-1185">Reference proteome</keyword>
<feature type="compositionally biased region" description="Basic and acidic residues" evidence="1">
    <location>
        <begin position="350"/>
        <end position="366"/>
    </location>
</feature>
<evidence type="ECO:0000256" key="2">
    <source>
        <dbReference type="SAM" id="Phobius"/>
    </source>
</evidence>
<evidence type="ECO:0000313" key="3">
    <source>
        <dbReference type="EMBL" id="TGZ46845.1"/>
    </source>
</evidence>
<keyword evidence="2" id="KW-0472">Membrane</keyword>
<keyword evidence="2" id="KW-1133">Transmembrane helix</keyword>
<feature type="region of interest" description="Disordered" evidence="1">
    <location>
        <begin position="336"/>
        <end position="372"/>
    </location>
</feature>
<feature type="transmembrane region" description="Helical" evidence="2">
    <location>
        <begin position="267"/>
        <end position="288"/>
    </location>
</feature>
<dbReference type="EMBL" id="QBLH01002806">
    <property type="protein sequence ID" value="TGZ46845.1"/>
    <property type="molecule type" value="Genomic_DNA"/>
</dbReference>
<protein>
    <submittedName>
        <fullName evidence="3">Uncharacterized protein</fullName>
    </submittedName>
</protein>
<gene>
    <name evidence="3" type="ORF">DBV15_02603</name>
</gene>
<feature type="transmembrane region" description="Helical" evidence="2">
    <location>
        <begin position="308"/>
        <end position="331"/>
    </location>
</feature>
<organism evidence="3 4">
    <name type="scientific">Temnothorax longispinosus</name>
    <dbReference type="NCBI Taxonomy" id="300112"/>
    <lineage>
        <taxon>Eukaryota</taxon>
        <taxon>Metazoa</taxon>
        <taxon>Ecdysozoa</taxon>
        <taxon>Arthropoda</taxon>
        <taxon>Hexapoda</taxon>
        <taxon>Insecta</taxon>
        <taxon>Pterygota</taxon>
        <taxon>Neoptera</taxon>
        <taxon>Endopterygota</taxon>
        <taxon>Hymenoptera</taxon>
        <taxon>Apocrita</taxon>
        <taxon>Aculeata</taxon>
        <taxon>Formicoidea</taxon>
        <taxon>Formicidae</taxon>
        <taxon>Myrmicinae</taxon>
        <taxon>Temnothorax</taxon>
    </lineage>
</organism>